<dbReference type="RefSeq" id="XP_021109933.1">
    <property type="nucleotide sequence ID" value="XM_021254274.1"/>
</dbReference>
<reference evidence="2" key="1">
    <citation type="submission" date="2025-08" db="UniProtKB">
        <authorList>
            <consortium name="RefSeq"/>
        </authorList>
    </citation>
    <scope>IDENTIFICATION</scope>
</reference>
<gene>
    <name evidence="2" type="primary">LOC110348202</name>
</gene>
<keyword evidence="1" id="KW-1185">Reference proteome</keyword>
<proteinExistence type="predicted"/>
<evidence type="ECO:0000313" key="1">
    <source>
        <dbReference type="Proteomes" id="UP000694906"/>
    </source>
</evidence>
<accession>A0AAX6SQ34</accession>
<protein>
    <submittedName>
        <fullName evidence="2">Uncharacterized protein LOC110348202 isoform X2</fullName>
    </submittedName>
</protein>
<evidence type="ECO:0000313" key="2">
    <source>
        <dbReference type="RefSeq" id="XP_021109933.1"/>
    </source>
</evidence>
<sequence length="210" mass="21983">MRACALGRLGRGDRFPPAGSLRLLRRGERGARRRRGRGLGVGGGSELSRAGGLGFAGRGRSAVVRSPAPCGVEPSHCTQGATEADAGLKVAPPVKVERAQHPTPRAAAEVRTGIGGRDSGPQPAWPCPGEAAEEAIKPEPGQAHTCEDSVHVSALLDFSFCICPTPAHRPPRSDGADFWAELKLQDPPASASSAVITGMRYHAHFDARTF</sequence>
<dbReference type="AlphaFoldDB" id="A0AAX6SQ34"/>
<dbReference type="GeneID" id="110348202"/>
<dbReference type="Proteomes" id="UP000694906">
    <property type="component" value="Unplaced"/>
</dbReference>
<name>A0AAX6SQ34_HETGA</name>
<organism evidence="1 2">
    <name type="scientific">Heterocephalus glaber</name>
    <name type="common">Naked mole rat</name>
    <dbReference type="NCBI Taxonomy" id="10181"/>
    <lineage>
        <taxon>Eukaryota</taxon>
        <taxon>Metazoa</taxon>
        <taxon>Chordata</taxon>
        <taxon>Craniata</taxon>
        <taxon>Vertebrata</taxon>
        <taxon>Euteleostomi</taxon>
        <taxon>Mammalia</taxon>
        <taxon>Eutheria</taxon>
        <taxon>Euarchontoglires</taxon>
        <taxon>Glires</taxon>
        <taxon>Rodentia</taxon>
        <taxon>Hystricomorpha</taxon>
        <taxon>Bathyergidae</taxon>
        <taxon>Heterocephalus</taxon>
    </lineage>
</organism>